<proteinExistence type="predicted"/>
<evidence type="ECO:0000256" key="1">
    <source>
        <dbReference type="ARBA" id="ARBA00022729"/>
    </source>
</evidence>
<dbReference type="Proteomes" id="UP001642464">
    <property type="component" value="Unassembled WGS sequence"/>
</dbReference>
<keyword evidence="3" id="KW-1015">Disulfide bond</keyword>
<dbReference type="InterPro" id="IPR011936">
    <property type="entry name" value="Myxo_disulph_rpt"/>
</dbReference>
<reference evidence="4 5" key="1">
    <citation type="submission" date="2024-02" db="EMBL/GenBank/DDBJ databases">
        <authorList>
            <person name="Chen Y."/>
            <person name="Shah S."/>
            <person name="Dougan E. K."/>
            <person name="Thang M."/>
            <person name="Chan C."/>
        </authorList>
    </citation>
    <scope>NUCLEOTIDE SEQUENCE [LARGE SCALE GENOMIC DNA]</scope>
</reference>
<keyword evidence="2" id="KW-0677">Repeat</keyword>
<keyword evidence="1" id="KW-0732">Signal</keyword>
<accession>A0ABP0LQW6</accession>
<evidence type="ECO:0000256" key="3">
    <source>
        <dbReference type="ARBA" id="ARBA00023157"/>
    </source>
</evidence>
<sequence>MGTSLPTPVRPVRMQKSTSEDLTYVPTDGFIGTDRLQAFVQSQRLQAASEQTQSAQLNMTIQVQLQEPREIVVPPATIQMPGRLNVFEDSVTDPSIEIHDLKTLAPSGVPLASALTENDGSSRTCLRALEPYTWINESLSTQPCDLWLLINSNGTSMEQLSCEDEGCTLRPAHMADQCLTFITGPVAETAGRPSGGWSLAPCQNTSASSYQSQAFDYTSLAGSNGRFCVQTLNGLEGCFDTLVMEVISQLYYGRPTYTPLVVGVPPLNCSGFVDMMALPEENLTLNENVTDFQLARDRCMGSLSCEYIFDPVGIIDPAPDCIKELVVNYTCPNHEMFQSSTLVYPGQAASMRIQCPVTFLPSVEPLAVHGSLGSGSFLLQSSIDMRRLRQLTSCPSSWRPEINATLPMESFETLVDGGRSSEFCIIGAPVALSEFAQHLRYLPASHWSGSEPVRLMLTAADDPSVVHGTAESWAVVERKNDHPNITAHQLEFQVRIGESLLLSGINISDADMGDGTKWMTLLVATSIGRLYLDPSFLLAPLGTLEPLQGRLDGDFALRVRGSGHDLQAFVDNLRFASEAPAKPSLATRPLNASETEAIISYVLSDTITPQAGALRRHQVAGKVVDPETDEPVQGVEVVLIAQDTWHDYLGYNLATGCSRELLGWTVADCKSYAEQQGHPGFTYGLSSTGGAQACCFKSEDVDLILMNLVADLNVNVYIFQPGGYFVRTTTSALGMYTALMPTGPADIYFTKALRNTRNLSIVVNDNIQVGGAADIYLPALNVVTIWRFEVDWISTAPVDLDAHAFDAWNCHVYFANRLCQHDGSHGLTVTLTRSSRDLLIGKEIITVHQWPCDSTQATIGGYRDIWSCLAYFWVQIFSLHTFADVQGKVSIFRQSILVQEVQLPADNAANDFWVGFVLDWDTSAVYLSANETGTSQLAETFLGGRYELPPVRQVRRLEESESVRILSGTCGDGYRESSEACDDGNLDAGDGCSESPDRQDIIASMRLLWILEILQT</sequence>
<gene>
    <name evidence="4" type="ORF">SCF082_LOCUS23997</name>
</gene>
<evidence type="ECO:0000313" key="5">
    <source>
        <dbReference type="Proteomes" id="UP001642464"/>
    </source>
</evidence>
<evidence type="ECO:0000313" key="4">
    <source>
        <dbReference type="EMBL" id="CAK9041581.1"/>
    </source>
</evidence>
<name>A0ABP0LQW6_9DINO</name>
<evidence type="ECO:0000256" key="2">
    <source>
        <dbReference type="ARBA" id="ARBA00022737"/>
    </source>
</evidence>
<dbReference type="EMBL" id="CAXAMM010017635">
    <property type="protein sequence ID" value="CAK9041581.1"/>
    <property type="molecule type" value="Genomic_DNA"/>
</dbReference>
<keyword evidence="5" id="KW-1185">Reference proteome</keyword>
<comment type="caution">
    <text evidence="4">The sequence shown here is derived from an EMBL/GenBank/DDBJ whole genome shotgun (WGS) entry which is preliminary data.</text>
</comment>
<organism evidence="4 5">
    <name type="scientific">Durusdinium trenchii</name>
    <dbReference type="NCBI Taxonomy" id="1381693"/>
    <lineage>
        <taxon>Eukaryota</taxon>
        <taxon>Sar</taxon>
        <taxon>Alveolata</taxon>
        <taxon>Dinophyceae</taxon>
        <taxon>Suessiales</taxon>
        <taxon>Symbiodiniaceae</taxon>
        <taxon>Durusdinium</taxon>
    </lineage>
</organism>
<dbReference type="NCBIfam" id="TIGR02232">
    <property type="entry name" value="myxo_disulf_rpt"/>
    <property type="match status" value="1"/>
</dbReference>
<protein>
    <submittedName>
        <fullName evidence="4">Dihydropyridine-sensitive L-type skeletal muscle calcium channel subunit alpha-1</fullName>
    </submittedName>
</protein>